<dbReference type="EMBL" id="JACGBB010000001">
    <property type="protein sequence ID" value="MBZ7986564.1"/>
    <property type="molecule type" value="Genomic_DNA"/>
</dbReference>
<keyword evidence="3" id="KW-1185">Reference proteome</keyword>
<feature type="domain" description="Serine dehydratase-like alpha subunit" evidence="1">
    <location>
        <begin position="176"/>
        <end position="401"/>
    </location>
</feature>
<comment type="caution">
    <text evidence="2">The sequence shown here is derived from an EMBL/GenBank/DDBJ whole genome shotgun (WGS) entry which is preliminary data.</text>
</comment>
<dbReference type="PANTHER" id="PTHR30501">
    <property type="entry name" value="UPF0597 PROTEIN YHAM"/>
    <property type="match status" value="1"/>
</dbReference>
<dbReference type="InterPro" id="IPR021144">
    <property type="entry name" value="UPF0597"/>
</dbReference>
<accession>A0ABS7WP67</accession>
<organism evidence="2 3">
    <name type="scientific">Campylobacter canadensis</name>
    <dbReference type="NCBI Taxonomy" id="449520"/>
    <lineage>
        <taxon>Bacteria</taxon>
        <taxon>Pseudomonadati</taxon>
        <taxon>Campylobacterota</taxon>
        <taxon>Epsilonproteobacteria</taxon>
        <taxon>Campylobacterales</taxon>
        <taxon>Campylobacteraceae</taxon>
        <taxon>Campylobacter</taxon>
    </lineage>
</organism>
<dbReference type="InterPro" id="IPR005130">
    <property type="entry name" value="Ser_deHydtase-like_asu"/>
</dbReference>
<dbReference type="Proteomes" id="UP000786183">
    <property type="component" value="Unassembled WGS sequence"/>
</dbReference>
<dbReference type="PIRSF" id="PIRSF006054">
    <property type="entry name" value="UCP006054"/>
    <property type="match status" value="1"/>
</dbReference>
<sequence>MNYEKLLKNELLKSYGCTEPIALAYAAARISSLLNEDLEQMQLFCSSNIIKNVNSVVIPNTNYKKGIEVAAAIGYIVKKYEDKLELLKNVKDEDIEQIDDLCKKITVNLEVGVPNLFIKIIAYTKNNKAQIIIVNEHTNIAYLSLNDKLLIDTYKNSVEEEYRLDFDDIYTYCKLANLDNVKDLLKEQYELNYKIAQEGIKNNYGANIGKLMLSSTKNESLAYACAGSDARMSGSALSVMIVSGSGNQGICASVPVYLHAKKINASEDELIKALAFSNLITLYLKSKIGKLSAYCGVVSAASAAICAIAMLDKQDKKVIERCLINSLAISSGIFCDGAKASCAAKIASALNSAFLAYEQAKSNNNFNFNDGIIKNNLQNTVDAICNVARYGMAQTDVVILEQMLKKDKQ</sequence>
<gene>
    <name evidence="2" type="ORF">AVCANL283_00360</name>
</gene>
<reference evidence="2 3" key="1">
    <citation type="submission" date="2020-07" db="EMBL/GenBank/DDBJ databases">
        <title>Transfer of Campylobacter canadensis to the novel genus Avispirillum gen. nov., that also includes two novel species recovered from migratory waterfowl: Avispirillum anseris sp. nov. and Avispirillum brantae sp. nov.</title>
        <authorList>
            <person name="Miller W.G."/>
            <person name="Chapman M.H."/>
            <person name="Yee E."/>
            <person name="Inglis G.D."/>
        </authorList>
    </citation>
    <scope>NUCLEOTIDE SEQUENCE [LARGE SCALE GENOMIC DNA]</scope>
    <source>
        <strain evidence="2 3">L283</strain>
    </source>
</reference>
<dbReference type="Pfam" id="PF03313">
    <property type="entry name" value="SDH_alpha"/>
    <property type="match status" value="1"/>
</dbReference>
<dbReference type="PANTHER" id="PTHR30501:SF2">
    <property type="entry name" value="UPF0597 PROTEIN YHAM"/>
    <property type="match status" value="1"/>
</dbReference>
<evidence type="ECO:0000313" key="3">
    <source>
        <dbReference type="Proteomes" id="UP000786183"/>
    </source>
</evidence>
<evidence type="ECO:0000313" key="2">
    <source>
        <dbReference type="EMBL" id="MBZ7986564.1"/>
    </source>
</evidence>
<protein>
    <submittedName>
        <fullName evidence="2">Serine dehydratase subunit alpha family protein</fullName>
    </submittedName>
</protein>
<name>A0ABS7WP67_9BACT</name>
<evidence type="ECO:0000259" key="1">
    <source>
        <dbReference type="Pfam" id="PF03313"/>
    </source>
</evidence>
<dbReference type="RefSeq" id="WP_172232267.1">
    <property type="nucleotide sequence ID" value="NZ_CP035946.1"/>
</dbReference>
<proteinExistence type="predicted"/>